<dbReference type="AlphaFoldDB" id="A0A3E2NGM7"/>
<gene>
    <name evidence="1" type="ORF">DS742_04060</name>
</gene>
<dbReference type="Proteomes" id="UP000260680">
    <property type="component" value="Unassembled WGS sequence"/>
</dbReference>
<comment type="caution">
    <text evidence="1">The sequence shown here is derived from an EMBL/GenBank/DDBJ whole genome shotgun (WGS) entry which is preliminary data.</text>
</comment>
<evidence type="ECO:0000313" key="2">
    <source>
        <dbReference type="Proteomes" id="UP000260680"/>
    </source>
</evidence>
<dbReference type="RefSeq" id="WP_018213978.1">
    <property type="nucleotide sequence ID" value="NZ_QOHO01000013.1"/>
</dbReference>
<sequence>MILNRKKLRAWEKSAHILFTKEQEAIILERFGTEPGDGHEWSEQDIAEQIRKIVRDNPAPPPKLPDFLK</sequence>
<protein>
    <submittedName>
        <fullName evidence="1">Uncharacterized protein</fullName>
    </submittedName>
</protein>
<dbReference type="EMBL" id="QOHO01000013">
    <property type="protein sequence ID" value="RFZ80154.1"/>
    <property type="molecule type" value="Genomic_DNA"/>
</dbReference>
<accession>A0A3E2NGM7</accession>
<reference evidence="1 2" key="1">
    <citation type="submission" date="2018-07" db="EMBL/GenBank/DDBJ databases">
        <title>New species, Clostridium PI-S10-A1B.</title>
        <authorList>
            <person name="Krishna G."/>
            <person name="Summeta K."/>
            <person name="Shikha S."/>
            <person name="Prabhu P.B."/>
            <person name="Suresh K."/>
        </authorList>
    </citation>
    <scope>NUCLEOTIDE SEQUENCE [LARGE SCALE GENOMIC DNA]</scope>
    <source>
        <strain evidence="1 2">PI-S10-A1B</strain>
    </source>
</reference>
<organism evidence="1 2">
    <name type="scientific">Lacrimispora amygdalina</name>
    <dbReference type="NCBI Taxonomy" id="253257"/>
    <lineage>
        <taxon>Bacteria</taxon>
        <taxon>Bacillati</taxon>
        <taxon>Bacillota</taxon>
        <taxon>Clostridia</taxon>
        <taxon>Lachnospirales</taxon>
        <taxon>Lachnospiraceae</taxon>
        <taxon>Lacrimispora</taxon>
    </lineage>
</organism>
<dbReference type="OrthoDB" id="1928868at2"/>
<evidence type="ECO:0000313" key="1">
    <source>
        <dbReference type="EMBL" id="RFZ80154.1"/>
    </source>
</evidence>
<name>A0A3E2NGM7_9FIRM</name>
<proteinExistence type="predicted"/>